<evidence type="ECO:0000256" key="3">
    <source>
        <dbReference type="ARBA" id="ARBA00022737"/>
    </source>
</evidence>
<proteinExistence type="predicted"/>
<keyword evidence="3" id="KW-0677">Repeat</keyword>
<reference evidence="5" key="1">
    <citation type="submission" date="2022-10" db="EMBL/GenBank/DDBJ databases">
        <title>Culturing micro-colonial fungi from biological soil crusts in the Mojave desert and describing Neophaeococcomyces mojavensis, and introducing the new genera and species Taxawa tesnikishii.</title>
        <authorList>
            <person name="Kurbessoian T."/>
            <person name="Stajich J.E."/>
        </authorList>
    </citation>
    <scope>NUCLEOTIDE SEQUENCE</scope>
    <source>
        <strain evidence="5">TK_1</strain>
    </source>
</reference>
<dbReference type="InterPro" id="IPR032675">
    <property type="entry name" value="LRR_dom_sf"/>
</dbReference>
<dbReference type="CDD" id="cd00116">
    <property type="entry name" value="LRR_RI"/>
    <property type="match status" value="1"/>
</dbReference>
<feature type="region of interest" description="Disordered" evidence="4">
    <location>
        <begin position="340"/>
        <end position="415"/>
    </location>
</feature>
<dbReference type="PANTHER" id="PTHR24113:SF12">
    <property type="entry name" value="RAN GTPASE-ACTIVATING PROTEIN 1"/>
    <property type="match status" value="1"/>
</dbReference>
<organism evidence="5 6">
    <name type="scientific">Coniosporium apollinis</name>
    <dbReference type="NCBI Taxonomy" id="61459"/>
    <lineage>
        <taxon>Eukaryota</taxon>
        <taxon>Fungi</taxon>
        <taxon>Dikarya</taxon>
        <taxon>Ascomycota</taxon>
        <taxon>Pezizomycotina</taxon>
        <taxon>Dothideomycetes</taxon>
        <taxon>Dothideomycetes incertae sedis</taxon>
        <taxon>Coniosporium</taxon>
    </lineage>
</organism>
<sequence>MASSKVFSLEGKGLKLDTAADIEPHIKELVDNPDVEEVRFQGNTLGVEASEALAKVLETKKKLQTANLADIFTSRLLSEIPPALDALLKALLTLPSLHTINLSDNAFGLNTQAPLVSFLSAHVPLRHLILNNNGLGPAAGTLVANALSELAEKKAAARKEGGDGSNDVPDLETVICGRNRLENGSMAAWAKAFAAHTGVREVKMVQNGIRQEGITLLLKEGLRHAAGLRTLDLQDNTFTAMGARALSDVVGGWTELVELGIGDSLLSARGGVMLATALGEGKNQALEVLRLQFNDIDAKGVKGVADALEKMPKLRRVELNGNKFSEEDVAVDRLREVLSERKENSGEDADAADEDYWGLDELDELEDEDEDEEEDVVDEEEGEEEEDADVDKKAEKGLERVEQAEDEKVALENDKEVDQLADLLDKTDLK</sequence>
<dbReference type="SUPFAM" id="SSF52047">
    <property type="entry name" value="RNI-like"/>
    <property type="match status" value="1"/>
</dbReference>
<keyword evidence="2" id="KW-0433">Leucine-rich repeat</keyword>
<dbReference type="InterPro" id="IPR001611">
    <property type="entry name" value="Leu-rich_rpt"/>
</dbReference>
<dbReference type="EMBL" id="JAPDRL010000003">
    <property type="protein sequence ID" value="KAJ9669309.1"/>
    <property type="molecule type" value="Genomic_DNA"/>
</dbReference>
<accession>A0ABQ9P3Z2</accession>
<evidence type="ECO:0000256" key="4">
    <source>
        <dbReference type="SAM" id="MobiDB-lite"/>
    </source>
</evidence>
<feature type="compositionally biased region" description="Basic and acidic residues" evidence="4">
    <location>
        <begin position="390"/>
        <end position="415"/>
    </location>
</feature>
<feature type="compositionally biased region" description="Acidic residues" evidence="4">
    <location>
        <begin position="346"/>
        <end position="389"/>
    </location>
</feature>
<evidence type="ECO:0000256" key="1">
    <source>
        <dbReference type="ARBA" id="ARBA00022468"/>
    </source>
</evidence>
<dbReference type="Gene3D" id="3.80.10.10">
    <property type="entry name" value="Ribonuclease Inhibitor"/>
    <property type="match status" value="1"/>
</dbReference>
<keyword evidence="6" id="KW-1185">Reference proteome</keyword>
<dbReference type="PANTHER" id="PTHR24113">
    <property type="entry name" value="RAN GTPASE-ACTIVATING PROTEIN 1"/>
    <property type="match status" value="1"/>
</dbReference>
<dbReference type="SMART" id="SM00368">
    <property type="entry name" value="LRR_RI"/>
    <property type="match status" value="8"/>
</dbReference>
<evidence type="ECO:0000313" key="6">
    <source>
        <dbReference type="Proteomes" id="UP001172684"/>
    </source>
</evidence>
<protein>
    <submittedName>
        <fullName evidence="5">Ran GAP Rna1</fullName>
    </submittedName>
</protein>
<dbReference type="Pfam" id="PF13516">
    <property type="entry name" value="LRR_6"/>
    <property type="match status" value="2"/>
</dbReference>
<dbReference type="Proteomes" id="UP001172684">
    <property type="component" value="Unassembled WGS sequence"/>
</dbReference>
<name>A0ABQ9P3Z2_9PEZI</name>
<evidence type="ECO:0000313" key="5">
    <source>
        <dbReference type="EMBL" id="KAJ9669309.1"/>
    </source>
</evidence>
<gene>
    <name evidence="5" type="primary">rna1</name>
    <name evidence="5" type="ORF">H2201_000661</name>
</gene>
<keyword evidence="1" id="KW-0343">GTPase activation</keyword>
<comment type="caution">
    <text evidence="5">The sequence shown here is derived from an EMBL/GenBank/DDBJ whole genome shotgun (WGS) entry which is preliminary data.</text>
</comment>
<evidence type="ECO:0000256" key="2">
    <source>
        <dbReference type="ARBA" id="ARBA00022614"/>
    </source>
</evidence>
<dbReference type="InterPro" id="IPR027038">
    <property type="entry name" value="RanGap"/>
</dbReference>